<feature type="transmembrane region" description="Helical" evidence="1">
    <location>
        <begin position="15"/>
        <end position="34"/>
    </location>
</feature>
<feature type="transmembrane region" description="Helical" evidence="1">
    <location>
        <begin position="87"/>
        <end position="106"/>
    </location>
</feature>
<keyword evidence="1" id="KW-0472">Membrane</keyword>
<organism evidence="2 3">
    <name type="scientific">Actinoplanes italicus</name>
    <dbReference type="NCBI Taxonomy" id="113567"/>
    <lineage>
        <taxon>Bacteria</taxon>
        <taxon>Bacillati</taxon>
        <taxon>Actinomycetota</taxon>
        <taxon>Actinomycetes</taxon>
        <taxon>Micromonosporales</taxon>
        <taxon>Micromonosporaceae</taxon>
        <taxon>Actinoplanes</taxon>
    </lineage>
</organism>
<dbReference type="AlphaFoldDB" id="A0A2T0KIK0"/>
<keyword evidence="1" id="KW-1133">Transmembrane helix</keyword>
<comment type="caution">
    <text evidence="2">The sequence shown here is derived from an EMBL/GenBank/DDBJ whole genome shotgun (WGS) entry which is preliminary data.</text>
</comment>
<evidence type="ECO:0008006" key="4">
    <source>
        <dbReference type="Google" id="ProtNLM"/>
    </source>
</evidence>
<keyword evidence="3" id="KW-1185">Reference proteome</keyword>
<name>A0A2T0KIK0_9ACTN</name>
<proteinExistence type="predicted"/>
<feature type="transmembrane region" description="Helical" evidence="1">
    <location>
        <begin position="112"/>
        <end position="131"/>
    </location>
</feature>
<reference evidence="2 3" key="1">
    <citation type="submission" date="2018-03" db="EMBL/GenBank/DDBJ databases">
        <title>Genomic Encyclopedia of Archaeal and Bacterial Type Strains, Phase II (KMG-II): from individual species to whole genera.</title>
        <authorList>
            <person name="Goeker M."/>
        </authorList>
    </citation>
    <scope>NUCLEOTIDE SEQUENCE [LARGE SCALE GENOMIC DNA]</scope>
    <source>
        <strain evidence="2 3">DSM 43146</strain>
    </source>
</reference>
<feature type="transmembrane region" description="Helical" evidence="1">
    <location>
        <begin position="40"/>
        <end position="60"/>
    </location>
</feature>
<dbReference type="Proteomes" id="UP000239415">
    <property type="component" value="Unassembled WGS sequence"/>
</dbReference>
<keyword evidence="1" id="KW-0812">Transmembrane</keyword>
<accession>A0A2T0KIK0</accession>
<sequence length="147" mass="16121">MVTVMPRFDRPSKPYAVFVAIFGLALLVFGVVQVTRQDGFHWFLVVWVLVGLGMIGYVLAQGFGRRRDAPVEDSEPLGVRLARNRPLAVTSALVGLGAIVYVSIRMSDGKPLGSWLFFALFGLAAIGFNLWSAFSRRGSTGTVTRRD</sequence>
<dbReference type="EMBL" id="PVMZ01000003">
    <property type="protein sequence ID" value="PRX23348.1"/>
    <property type="molecule type" value="Genomic_DNA"/>
</dbReference>
<gene>
    <name evidence="2" type="ORF">CLV67_10393</name>
</gene>
<evidence type="ECO:0000313" key="2">
    <source>
        <dbReference type="EMBL" id="PRX23348.1"/>
    </source>
</evidence>
<protein>
    <recommendedName>
        <fullName evidence="4">DUF2178 domain-containing protein</fullName>
    </recommendedName>
</protein>
<evidence type="ECO:0000256" key="1">
    <source>
        <dbReference type="SAM" id="Phobius"/>
    </source>
</evidence>
<evidence type="ECO:0000313" key="3">
    <source>
        <dbReference type="Proteomes" id="UP000239415"/>
    </source>
</evidence>